<keyword evidence="6" id="KW-0342">GTP-binding</keyword>
<evidence type="ECO:0000256" key="4">
    <source>
        <dbReference type="ARBA" id="ARBA00022741"/>
    </source>
</evidence>
<dbReference type="Gene3D" id="3.40.50.300">
    <property type="entry name" value="P-loop containing nucleotide triphosphate hydrolases"/>
    <property type="match status" value="1"/>
</dbReference>
<evidence type="ECO:0000256" key="9">
    <source>
        <dbReference type="SAM" id="Phobius"/>
    </source>
</evidence>
<dbReference type="NCBIfam" id="TIGR00231">
    <property type="entry name" value="small_GTP"/>
    <property type="match status" value="1"/>
</dbReference>
<reference evidence="10" key="1">
    <citation type="submission" date="2021-03" db="EMBL/GenBank/DDBJ databases">
        <title>Revisited historic fungal species revealed as producer of novel bioactive compounds through whole genome sequencing and comparative genomics.</title>
        <authorList>
            <person name="Vignolle G.A."/>
            <person name="Hochenegger N."/>
            <person name="Mach R.L."/>
            <person name="Mach-Aigner A.R."/>
            <person name="Javad Rahimi M."/>
            <person name="Salim K.A."/>
            <person name="Chan C.M."/>
            <person name="Lim L.B.L."/>
            <person name="Cai F."/>
            <person name="Druzhinina I.S."/>
            <person name="U'Ren J.M."/>
            <person name="Derntl C."/>
        </authorList>
    </citation>
    <scope>NUCLEOTIDE SEQUENCE</scope>
    <source>
        <strain evidence="10">TUCIM 5799</strain>
    </source>
</reference>
<comment type="subcellular location">
    <subcellularLocation>
        <location evidence="1">Cell membrane</location>
    </subcellularLocation>
</comment>
<feature type="transmembrane region" description="Helical" evidence="9">
    <location>
        <begin position="90"/>
        <end position="115"/>
    </location>
</feature>
<dbReference type="SMART" id="SM00176">
    <property type="entry name" value="RAN"/>
    <property type="match status" value="1"/>
</dbReference>
<evidence type="ECO:0000256" key="3">
    <source>
        <dbReference type="ARBA" id="ARBA00022475"/>
    </source>
</evidence>
<dbReference type="GO" id="GO:0005525">
    <property type="term" value="F:GTP binding"/>
    <property type="evidence" value="ECO:0007669"/>
    <property type="project" value="UniProtKB-KW"/>
</dbReference>
<evidence type="ECO:0000256" key="8">
    <source>
        <dbReference type="SAM" id="MobiDB-lite"/>
    </source>
</evidence>
<feature type="region of interest" description="Disordered" evidence="8">
    <location>
        <begin position="582"/>
        <end position="618"/>
    </location>
</feature>
<dbReference type="FunFam" id="3.40.50.300:FF:000343">
    <property type="entry name" value="Ras family gtpase"/>
    <property type="match status" value="1"/>
</dbReference>
<dbReference type="InterPro" id="IPR005225">
    <property type="entry name" value="Small_GTP-bd"/>
</dbReference>
<feature type="compositionally biased region" description="Basic and acidic residues" evidence="8">
    <location>
        <begin position="582"/>
        <end position="593"/>
    </location>
</feature>
<evidence type="ECO:0000256" key="5">
    <source>
        <dbReference type="ARBA" id="ARBA00022801"/>
    </source>
</evidence>
<evidence type="ECO:0000256" key="1">
    <source>
        <dbReference type="ARBA" id="ARBA00004236"/>
    </source>
</evidence>
<dbReference type="SMART" id="SM00174">
    <property type="entry name" value="RHO"/>
    <property type="match status" value="1"/>
</dbReference>
<feature type="compositionally biased region" description="Basic and acidic residues" evidence="8">
    <location>
        <begin position="21"/>
        <end position="30"/>
    </location>
</feature>
<proteinExistence type="predicted"/>
<dbReference type="GO" id="GO:0007165">
    <property type="term" value="P:signal transduction"/>
    <property type="evidence" value="ECO:0007669"/>
    <property type="project" value="InterPro"/>
</dbReference>
<evidence type="ECO:0000313" key="11">
    <source>
        <dbReference type="Proteomes" id="UP000829685"/>
    </source>
</evidence>
<keyword evidence="9" id="KW-1133">Transmembrane helix</keyword>
<dbReference type="PROSITE" id="PS51420">
    <property type="entry name" value="RHO"/>
    <property type="match status" value="1"/>
</dbReference>
<feature type="compositionally biased region" description="Polar residues" evidence="8">
    <location>
        <begin position="35"/>
        <end position="44"/>
    </location>
</feature>
<protein>
    <recommendedName>
        <fullName evidence="2">small monomeric GTPase</fullName>
        <ecNumber evidence="2">3.6.5.2</ecNumber>
    </recommendedName>
</protein>
<dbReference type="PROSITE" id="PS51421">
    <property type="entry name" value="RAS"/>
    <property type="match status" value="1"/>
</dbReference>
<keyword evidence="4" id="KW-0547">Nucleotide-binding</keyword>
<dbReference type="PANTHER" id="PTHR24070">
    <property type="entry name" value="RAS, DI-RAS, AND RHEB FAMILY MEMBERS OF SMALL GTPASE SUPERFAMILY"/>
    <property type="match status" value="1"/>
</dbReference>
<keyword evidence="9" id="KW-0812">Transmembrane</keyword>
<evidence type="ECO:0000256" key="6">
    <source>
        <dbReference type="ARBA" id="ARBA00023134"/>
    </source>
</evidence>
<feature type="region of interest" description="Disordered" evidence="8">
    <location>
        <begin position="1"/>
        <end position="44"/>
    </location>
</feature>
<sequence length="618" mass="67381">MDPHKFLSNRHISIPTGPEVAQHHEKEATHDPVSSRPSIATQSVSEGSYYHPISQYTGYYQVPESNPIAAHGPEPQKRNRTKCHIERNGWILILVIVALIVGAAVGGGVGGSLAVERAKAAAVTANATPTSSAPQTSSTATSTSTFYTMPTDVTRGDVDVAVALDCPAIDGRSTTILGSTWLPACGLDFTGSGNPSIDILAATTYSWEDCVRACATYNKKSGSRGCVGITFNADLSGYVKAYEGNCFLKNATTTYERTGLSNRRTVLVVMYGIRRPDPIDTTTRMHNAHMQDTITIRTAALVNPCAGCDAASTVSTPLRRSATGARALHAICATLRLAVAPNPGGWRRLLAWLKPLRGQTSLAVLILIQHRLRRAGGSFPHPRSDAWTISSIVSPLAGAPNTCDDTMASRMKLYKIVVLGDGGVGKTALTSRLCYQHFVETYDPTLEDSYRKQCVIDDQTCMLEVLDTAGQEEYTALREQWIRDGDVFLLVFSITSRTTFDGVRNFYRQLQHVKHYPEDAPMPMILVGNKTDLATSRAVSTQEGQALAKEFKVAYLETSAKDGTNVERAFYDLVRLWKRQKKNEDPDGAKSHPDSWPATPSKGKWKTRFSRIFGSSSK</sequence>
<dbReference type="InterPro" id="IPR027417">
    <property type="entry name" value="P-loop_NTPase"/>
</dbReference>
<dbReference type="SUPFAM" id="SSF52540">
    <property type="entry name" value="P-loop containing nucleoside triphosphate hydrolases"/>
    <property type="match status" value="1"/>
</dbReference>
<comment type="caution">
    <text evidence="10">The sequence shown here is derived from an EMBL/GenBank/DDBJ whole genome shotgun (WGS) entry which is preliminary data.</text>
</comment>
<dbReference type="GO" id="GO:0003925">
    <property type="term" value="F:G protein activity"/>
    <property type="evidence" value="ECO:0007669"/>
    <property type="project" value="UniProtKB-EC"/>
</dbReference>
<dbReference type="GO" id="GO:0005886">
    <property type="term" value="C:plasma membrane"/>
    <property type="evidence" value="ECO:0007669"/>
    <property type="project" value="UniProtKB-SubCell"/>
</dbReference>
<dbReference type="EMBL" id="JAFIMR010000003">
    <property type="protein sequence ID" value="KAI1880199.1"/>
    <property type="molecule type" value="Genomic_DNA"/>
</dbReference>
<dbReference type="PRINTS" id="PR00449">
    <property type="entry name" value="RASTRNSFRMNG"/>
</dbReference>
<dbReference type="SMART" id="SM00175">
    <property type="entry name" value="RAB"/>
    <property type="match status" value="1"/>
</dbReference>
<dbReference type="EC" id="3.6.5.2" evidence="2"/>
<dbReference type="PROSITE" id="PS51419">
    <property type="entry name" value="RAB"/>
    <property type="match status" value="1"/>
</dbReference>
<keyword evidence="3" id="KW-1003">Cell membrane</keyword>
<dbReference type="SMART" id="SM00173">
    <property type="entry name" value="RAS"/>
    <property type="match status" value="1"/>
</dbReference>
<dbReference type="Proteomes" id="UP000829685">
    <property type="component" value="Unassembled WGS sequence"/>
</dbReference>
<dbReference type="InterPro" id="IPR001806">
    <property type="entry name" value="Small_GTPase"/>
</dbReference>
<dbReference type="AlphaFoldDB" id="A0A9Q0AR15"/>
<gene>
    <name evidence="10" type="ORF">JX265_001820</name>
</gene>
<evidence type="ECO:0000256" key="2">
    <source>
        <dbReference type="ARBA" id="ARBA00011984"/>
    </source>
</evidence>
<organism evidence="10 11">
    <name type="scientific">Neoarthrinium moseri</name>
    <dbReference type="NCBI Taxonomy" id="1658444"/>
    <lineage>
        <taxon>Eukaryota</taxon>
        <taxon>Fungi</taxon>
        <taxon>Dikarya</taxon>
        <taxon>Ascomycota</taxon>
        <taxon>Pezizomycotina</taxon>
        <taxon>Sordariomycetes</taxon>
        <taxon>Xylariomycetidae</taxon>
        <taxon>Amphisphaeriales</taxon>
        <taxon>Apiosporaceae</taxon>
        <taxon>Neoarthrinium</taxon>
    </lineage>
</organism>
<evidence type="ECO:0000313" key="10">
    <source>
        <dbReference type="EMBL" id="KAI1880199.1"/>
    </source>
</evidence>
<accession>A0A9Q0AR15</accession>
<keyword evidence="11" id="KW-1185">Reference proteome</keyword>
<name>A0A9Q0AR15_9PEZI</name>
<evidence type="ECO:0000256" key="7">
    <source>
        <dbReference type="ARBA" id="ARBA00023136"/>
    </source>
</evidence>
<keyword evidence="5" id="KW-0378">Hydrolase</keyword>
<keyword evidence="7 9" id="KW-0472">Membrane</keyword>
<dbReference type="InterPro" id="IPR020849">
    <property type="entry name" value="Small_GTPase_Ras-type"/>
</dbReference>
<feature type="region of interest" description="Disordered" evidence="8">
    <location>
        <begin position="124"/>
        <end position="144"/>
    </location>
</feature>
<dbReference type="Pfam" id="PF00071">
    <property type="entry name" value="Ras"/>
    <property type="match status" value="1"/>
</dbReference>